<keyword evidence="13 17" id="KW-0560">Oxidoreductase</keyword>
<keyword evidence="14 17" id="KW-0131">Cell cycle</keyword>
<comment type="subcellular location">
    <subcellularLocation>
        <location evidence="3 17">Cytoplasm</location>
    </subcellularLocation>
</comment>
<comment type="catalytic activity">
    <reaction evidence="16 17">
        <text>UDP-N-acetyl-alpha-D-muramate + NADP(+) = UDP-N-acetyl-3-O-(1-carboxyvinyl)-alpha-D-glucosamine + NADPH + H(+)</text>
        <dbReference type="Rhea" id="RHEA:12248"/>
        <dbReference type="ChEBI" id="CHEBI:15378"/>
        <dbReference type="ChEBI" id="CHEBI:57783"/>
        <dbReference type="ChEBI" id="CHEBI:58349"/>
        <dbReference type="ChEBI" id="CHEBI:68483"/>
        <dbReference type="ChEBI" id="CHEBI:70757"/>
        <dbReference type="EC" id="1.3.1.98"/>
    </reaction>
</comment>
<keyword evidence="9 17" id="KW-0274">FAD</keyword>
<evidence type="ECO:0000256" key="12">
    <source>
        <dbReference type="ARBA" id="ARBA00022984"/>
    </source>
</evidence>
<dbReference type="Gene3D" id="3.30.465.10">
    <property type="match status" value="1"/>
</dbReference>
<dbReference type="EMBL" id="NFIE01000006">
    <property type="protein sequence ID" value="OUN89071.1"/>
    <property type="molecule type" value="Genomic_DNA"/>
</dbReference>
<name>A0A1Y3XVC6_9ACTN</name>
<comment type="similarity">
    <text evidence="5 17">Belongs to the MurB family.</text>
</comment>
<keyword evidence="6 17" id="KW-0963">Cytoplasm</keyword>
<evidence type="ECO:0000256" key="9">
    <source>
        <dbReference type="ARBA" id="ARBA00022827"/>
    </source>
</evidence>
<evidence type="ECO:0000256" key="8">
    <source>
        <dbReference type="ARBA" id="ARBA00022630"/>
    </source>
</evidence>
<comment type="pathway">
    <text evidence="4 17">Cell wall biogenesis; peptidoglycan biosynthesis.</text>
</comment>
<feature type="active site" evidence="17">
    <location>
        <position position="297"/>
    </location>
</feature>
<dbReference type="Pfam" id="PF02873">
    <property type="entry name" value="MurB_C"/>
    <property type="match status" value="1"/>
</dbReference>
<keyword evidence="11 17" id="KW-0133">Cell shape</keyword>
<keyword evidence="8 17" id="KW-0285">Flavoprotein</keyword>
<keyword evidence="7 17" id="KW-0132">Cell division</keyword>
<evidence type="ECO:0000256" key="7">
    <source>
        <dbReference type="ARBA" id="ARBA00022618"/>
    </source>
</evidence>
<feature type="active site" evidence="17">
    <location>
        <position position="178"/>
    </location>
</feature>
<dbReference type="GO" id="GO:0005829">
    <property type="term" value="C:cytosol"/>
    <property type="evidence" value="ECO:0007669"/>
    <property type="project" value="TreeGrafter"/>
</dbReference>
<dbReference type="InterPro" id="IPR016167">
    <property type="entry name" value="FAD-bd_PCMH_sub1"/>
</dbReference>
<evidence type="ECO:0000256" key="15">
    <source>
        <dbReference type="ARBA" id="ARBA00023316"/>
    </source>
</evidence>
<feature type="active site" description="Proton donor" evidence="17">
    <location>
        <position position="227"/>
    </location>
</feature>
<accession>A0A1Y3XVC6</accession>
<gene>
    <name evidence="17" type="primary">murB</name>
    <name evidence="19" type="ORF">B5G02_03605</name>
</gene>
<evidence type="ECO:0000313" key="19">
    <source>
        <dbReference type="EMBL" id="OUN89071.1"/>
    </source>
</evidence>
<proteinExistence type="inferred from homology"/>
<dbReference type="PROSITE" id="PS51387">
    <property type="entry name" value="FAD_PCMH"/>
    <property type="match status" value="1"/>
</dbReference>
<keyword evidence="15 17" id="KW-0961">Cell wall biogenesis/degradation</keyword>
<dbReference type="PANTHER" id="PTHR21071:SF4">
    <property type="entry name" value="UDP-N-ACETYLENOLPYRUVOYLGLUCOSAMINE REDUCTASE"/>
    <property type="match status" value="1"/>
</dbReference>
<dbReference type="AlphaFoldDB" id="A0A1Y3XVC6"/>
<dbReference type="SUPFAM" id="SSF56194">
    <property type="entry name" value="Uridine diphospho-N-Acetylenolpyruvylglucosamine reductase, MurB, C-terminal domain"/>
    <property type="match status" value="1"/>
</dbReference>
<dbReference type="GO" id="GO:0071555">
    <property type="term" value="P:cell wall organization"/>
    <property type="evidence" value="ECO:0007669"/>
    <property type="project" value="UniProtKB-KW"/>
</dbReference>
<sequence>MGLFNVVMALSGALDTDVTEHEKLARHTSYRIGGPAALFITCHSYHALRHAVEELERERVPWVVLGRGSNVLVSDEGYAGAVVTLGREFSRTVIAEDGCTVTVGAGTVLARLVNEAYAKGLSGLEFAVGIPGTVGGAVSMDAGTRDEWIGSLIEDVITYKPGEGLKHYRGNEVAWGYRESSLPRDEIILEATLSLRPAAKTDIRDRMERFLSRRRRTQPQGVASCGSVFRNPPDGSVGKMIEDCGLKGFSVGGACVSDVHANVIVNTGAASAADVMAVIREVYGKVREKYGVELQPEVKFLGFSRR</sequence>
<dbReference type="UniPathway" id="UPA00219"/>
<dbReference type="InterPro" id="IPR006094">
    <property type="entry name" value="Oxid_FAD_bind_N"/>
</dbReference>
<evidence type="ECO:0000256" key="14">
    <source>
        <dbReference type="ARBA" id="ARBA00023306"/>
    </source>
</evidence>
<dbReference type="InterPro" id="IPR036635">
    <property type="entry name" value="MurB_C_sf"/>
</dbReference>
<keyword evidence="12 17" id="KW-0573">Peptidoglycan synthesis</keyword>
<evidence type="ECO:0000256" key="17">
    <source>
        <dbReference type="HAMAP-Rule" id="MF_00037"/>
    </source>
</evidence>
<comment type="function">
    <text evidence="2 17">Cell wall formation.</text>
</comment>
<dbReference type="HAMAP" id="MF_00037">
    <property type="entry name" value="MurB"/>
    <property type="match status" value="1"/>
</dbReference>
<evidence type="ECO:0000256" key="2">
    <source>
        <dbReference type="ARBA" id="ARBA00003921"/>
    </source>
</evidence>
<evidence type="ECO:0000256" key="3">
    <source>
        <dbReference type="ARBA" id="ARBA00004496"/>
    </source>
</evidence>
<dbReference type="InterPro" id="IPR003170">
    <property type="entry name" value="MurB"/>
</dbReference>
<dbReference type="InterPro" id="IPR036318">
    <property type="entry name" value="FAD-bd_PCMH-like_sf"/>
</dbReference>
<evidence type="ECO:0000256" key="4">
    <source>
        <dbReference type="ARBA" id="ARBA00004752"/>
    </source>
</evidence>
<dbReference type="SUPFAM" id="SSF56176">
    <property type="entry name" value="FAD-binding/transporter-associated domain-like"/>
    <property type="match status" value="1"/>
</dbReference>
<dbReference type="InterPro" id="IPR016169">
    <property type="entry name" value="FAD-bd_PCMH_sub2"/>
</dbReference>
<dbReference type="GO" id="GO:0009252">
    <property type="term" value="P:peptidoglycan biosynthetic process"/>
    <property type="evidence" value="ECO:0007669"/>
    <property type="project" value="UniProtKB-UniRule"/>
</dbReference>
<dbReference type="PANTHER" id="PTHR21071">
    <property type="entry name" value="UDP-N-ACETYLENOLPYRUVOYLGLUCOSAMINE REDUCTASE"/>
    <property type="match status" value="1"/>
</dbReference>
<evidence type="ECO:0000256" key="10">
    <source>
        <dbReference type="ARBA" id="ARBA00022857"/>
    </source>
</evidence>
<dbReference type="InterPro" id="IPR016166">
    <property type="entry name" value="FAD-bd_PCMH"/>
</dbReference>
<dbReference type="NCBIfam" id="NF010480">
    <property type="entry name" value="PRK13905.1"/>
    <property type="match status" value="1"/>
</dbReference>
<dbReference type="GO" id="GO:0071949">
    <property type="term" value="F:FAD binding"/>
    <property type="evidence" value="ECO:0007669"/>
    <property type="project" value="InterPro"/>
</dbReference>
<evidence type="ECO:0000256" key="13">
    <source>
        <dbReference type="ARBA" id="ARBA00023002"/>
    </source>
</evidence>
<evidence type="ECO:0000313" key="20">
    <source>
        <dbReference type="Proteomes" id="UP000195781"/>
    </source>
</evidence>
<comment type="caution">
    <text evidence="19">The sequence shown here is derived from an EMBL/GenBank/DDBJ whole genome shotgun (WGS) entry which is preliminary data.</text>
</comment>
<dbReference type="InterPro" id="IPR011601">
    <property type="entry name" value="MurB_C"/>
</dbReference>
<dbReference type="NCBIfam" id="TIGR00179">
    <property type="entry name" value="murB"/>
    <property type="match status" value="1"/>
</dbReference>
<feature type="domain" description="FAD-binding PCMH-type" evidence="18">
    <location>
        <begin position="31"/>
        <end position="198"/>
    </location>
</feature>
<dbReference type="RefSeq" id="WP_019238701.1">
    <property type="nucleotide sequence ID" value="NZ_CABKRW010000099.1"/>
</dbReference>
<evidence type="ECO:0000259" key="18">
    <source>
        <dbReference type="PROSITE" id="PS51387"/>
    </source>
</evidence>
<keyword evidence="10 17" id="KW-0521">NADP</keyword>
<dbReference type="EC" id="1.3.1.98" evidence="17"/>
<dbReference type="Gene3D" id="3.90.78.10">
    <property type="entry name" value="UDP-N-acetylenolpyruvoylglucosamine reductase, C-terminal domain"/>
    <property type="match status" value="1"/>
</dbReference>
<comment type="cofactor">
    <cofactor evidence="1 17">
        <name>FAD</name>
        <dbReference type="ChEBI" id="CHEBI:57692"/>
    </cofactor>
</comment>
<protein>
    <recommendedName>
        <fullName evidence="17">UDP-N-acetylenolpyruvoylglucosamine reductase</fullName>
        <ecNumber evidence="17">1.3.1.98</ecNumber>
    </recommendedName>
    <alternativeName>
        <fullName evidence="17">UDP-N-acetylmuramate dehydrogenase</fullName>
    </alternativeName>
</protein>
<evidence type="ECO:0000256" key="5">
    <source>
        <dbReference type="ARBA" id="ARBA00010485"/>
    </source>
</evidence>
<evidence type="ECO:0000256" key="11">
    <source>
        <dbReference type="ARBA" id="ARBA00022960"/>
    </source>
</evidence>
<dbReference type="OrthoDB" id="9804753at2"/>
<reference evidence="20" key="1">
    <citation type="submission" date="2017-04" db="EMBL/GenBank/DDBJ databases">
        <title>Function of individual gut microbiota members based on whole genome sequencing of pure cultures obtained from chicken caecum.</title>
        <authorList>
            <person name="Medvecky M."/>
            <person name="Cejkova D."/>
            <person name="Polansky O."/>
            <person name="Karasova D."/>
            <person name="Kubasova T."/>
            <person name="Cizek A."/>
            <person name="Rychlik I."/>
        </authorList>
    </citation>
    <scope>NUCLEOTIDE SEQUENCE [LARGE SCALE GENOMIC DNA]</scope>
    <source>
        <strain evidence="20">An5</strain>
    </source>
</reference>
<organism evidence="19 20">
    <name type="scientific">[Collinsella] massiliensis</name>
    <dbReference type="NCBI Taxonomy" id="1232426"/>
    <lineage>
        <taxon>Bacteria</taxon>
        <taxon>Bacillati</taxon>
        <taxon>Actinomycetota</taxon>
        <taxon>Coriobacteriia</taxon>
        <taxon>Coriobacteriales</taxon>
        <taxon>Coriobacteriaceae</taxon>
        <taxon>Enorma</taxon>
    </lineage>
</organism>
<dbReference type="Gene3D" id="3.30.43.10">
    <property type="entry name" value="Uridine Diphospho-n-acetylenolpyruvylglucosamine Reductase, domain 2"/>
    <property type="match status" value="1"/>
</dbReference>
<evidence type="ECO:0000256" key="6">
    <source>
        <dbReference type="ARBA" id="ARBA00022490"/>
    </source>
</evidence>
<evidence type="ECO:0000256" key="1">
    <source>
        <dbReference type="ARBA" id="ARBA00001974"/>
    </source>
</evidence>
<dbReference type="Proteomes" id="UP000195781">
    <property type="component" value="Unassembled WGS sequence"/>
</dbReference>
<evidence type="ECO:0000256" key="16">
    <source>
        <dbReference type="ARBA" id="ARBA00048914"/>
    </source>
</evidence>
<dbReference type="Pfam" id="PF01565">
    <property type="entry name" value="FAD_binding_4"/>
    <property type="match status" value="1"/>
</dbReference>
<dbReference type="GO" id="GO:0008360">
    <property type="term" value="P:regulation of cell shape"/>
    <property type="evidence" value="ECO:0007669"/>
    <property type="project" value="UniProtKB-KW"/>
</dbReference>
<dbReference type="GO" id="GO:0051301">
    <property type="term" value="P:cell division"/>
    <property type="evidence" value="ECO:0007669"/>
    <property type="project" value="UniProtKB-KW"/>
</dbReference>
<dbReference type="GO" id="GO:0008762">
    <property type="term" value="F:UDP-N-acetylmuramate dehydrogenase activity"/>
    <property type="evidence" value="ECO:0007669"/>
    <property type="project" value="UniProtKB-UniRule"/>
</dbReference>
<keyword evidence="20" id="KW-1185">Reference proteome</keyword>